<dbReference type="SMART" id="SM00733">
    <property type="entry name" value="Mterf"/>
    <property type="match status" value="3"/>
</dbReference>
<accession>A0A2K3M9M0</accession>
<dbReference type="InterPro" id="IPR003690">
    <property type="entry name" value="MTERF"/>
</dbReference>
<dbReference type="Gene3D" id="1.25.70.10">
    <property type="entry name" value="Transcription termination factor 3, mitochondrial"/>
    <property type="match status" value="2"/>
</dbReference>
<protein>
    <submittedName>
        <fullName evidence="4">mTERF protein</fullName>
    </submittedName>
</protein>
<evidence type="ECO:0000256" key="1">
    <source>
        <dbReference type="ARBA" id="ARBA00007692"/>
    </source>
</evidence>
<organism evidence="4 5">
    <name type="scientific">Trifolium pratense</name>
    <name type="common">Red clover</name>
    <dbReference type="NCBI Taxonomy" id="57577"/>
    <lineage>
        <taxon>Eukaryota</taxon>
        <taxon>Viridiplantae</taxon>
        <taxon>Streptophyta</taxon>
        <taxon>Embryophyta</taxon>
        <taxon>Tracheophyta</taxon>
        <taxon>Spermatophyta</taxon>
        <taxon>Magnoliopsida</taxon>
        <taxon>eudicotyledons</taxon>
        <taxon>Gunneridae</taxon>
        <taxon>Pentapetalae</taxon>
        <taxon>rosids</taxon>
        <taxon>fabids</taxon>
        <taxon>Fabales</taxon>
        <taxon>Fabaceae</taxon>
        <taxon>Papilionoideae</taxon>
        <taxon>50 kb inversion clade</taxon>
        <taxon>NPAAA clade</taxon>
        <taxon>Hologalegina</taxon>
        <taxon>IRL clade</taxon>
        <taxon>Trifolieae</taxon>
        <taxon>Trifolium</taxon>
    </lineage>
</organism>
<dbReference type="PANTHER" id="PTHR13068:SF91">
    <property type="entry name" value="TRANSCRIPTION TERMINATION FACTOR FAMILY PROTEIN"/>
    <property type="match status" value="1"/>
</dbReference>
<sequence length="280" mass="31968">MSFICPPNVVLGFIKTNPKFDPLSQKHSSFPISLRFKCCTATTASESDRYPFPVSYLINNFDFSPKSALIYFKNNHLRFDTVEKPNSVINFFINNGFSHSDICIIIRKAPWLLSEEPHESLLPKFQFFLSKGVTSSDIVSLLTANPRSLKVSLEKRIIPLFELFSKFMKTNKDVVCLIRHLYSFDRAPHDLIVANINLMTDFGVCNSAIARLVQSRPYIFGSTDLIKSLEEVKGLGFDPSRTTFAAALIAKKCMSKKHWDEKVDTFKKWGWSDKDIVKTF</sequence>
<reference evidence="4 5" key="2">
    <citation type="journal article" date="2017" name="Front. Plant Sci.">
        <title>Gene Classification and Mining of Molecular Markers Useful in Red Clover (Trifolium pratense) Breeding.</title>
        <authorList>
            <person name="Istvanek J."/>
            <person name="Dluhosova J."/>
            <person name="Dluhos P."/>
            <person name="Patkova L."/>
            <person name="Nedelnik J."/>
            <person name="Repkova J."/>
        </authorList>
    </citation>
    <scope>NUCLEOTIDE SEQUENCE [LARGE SCALE GENOMIC DNA]</scope>
    <source>
        <strain evidence="5">cv. Tatra</strain>
        <tissue evidence="4">Young leaves</tissue>
    </source>
</reference>
<keyword evidence="2" id="KW-0806">Transcription termination</keyword>
<name>A0A2K3M9M0_TRIPR</name>
<keyword evidence="3" id="KW-0809">Transit peptide</keyword>
<dbReference type="Proteomes" id="UP000236291">
    <property type="component" value="Unassembled WGS sequence"/>
</dbReference>
<proteinExistence type="inferred from homology"/>
<comment type="caution">
    <text evidence="4">The sequence shown here is derived from an EMBL/GenBank/DDBJ whole genome shotgun (WGS) entry which is preliminary data.</text>
</comment>
<dbReference type="EMBL" id="ASHM01053952">
    <property type="protein sequence ID" value="PNX87478.1"/>
    <property type="molecule type" value="Genomic_DNA"/>
</dbReference>
<dbReference type="STRING" id="57577.A0A2K3M9M0"/>
<evidence type="ECO:0000256" key="2">
    <source>
        <dbReference type="ARBA" id="ARBA00022472"/>
    </source>
</evidence>
<gene>
    <name evidence="4" type="ORF">L195_g043567</name>
</gene>
<dbReference type="AlphaFoldDB" id="A0A2K3M9M0"/>
<dbReference type="GO" id="GO:0006353">
    <property type="term" value="P:DNA-templated transcription termination"/>
    <property type="evidence" value="ECO:0007669"/>
    <property type="project" value="UniProtKB-KW"/>
</dbReference>
<evidence type="ECO:0000313" key="4">
    <source>
        <dbReference type="EMBL" id="PNX87478.1"/>
    </source>
</evidence>
<dbReference type="PANTHER" id="PTHR13068">
    <property type="entry name" value="CGI-12 PROTEIN-RELATED"/>
    <property type="match status" value="1"/>
</dbReference>
<dbReference type="Pfam" id="PF02536">
    <property type="entry name" value="mTERF"/>
    <property type="match status" value="1"/>
</dbReference>
<evidence type="ECO:0000256" key="3">
    <source>
        <dbReference type="ARBA" id="ARBA00022946"/>
    </source>
</evidence>
<dbReference type="InterPro" id="IPR038538">
    <property type="entry name" value="MTERF_sf"/>
</dbReference>
<dbReference type="GO" id="GO:0003676">
    <property type="term" value="F:nucleic acid binding"/>
    <property type="evidence" value="ECO:0007669"/>
    <property type="project" value="InterPro"/>
</dbReference>
<feature type="non-terminal residue" evidence="4">
    <location>
        <position position="280"/>
    </location>
</feature>
<reference evidence="4 5" key="1">
    <citation type="journal article" date="2014" name="Am. J. Bot.">
        <title>Genome assembly and annotation for red clover (Trifolium pratense; Fabaceae).</title>
        <authorList>
            <person name="Istvanek J."/>
            <person name="Jaros M."/>
            <person name="Krenek A."/>
            <person name="Repkova J."/>
        </authorList>
    </citation>
    <scope>NUCLEOTIDE SEQUENCE [LARGE SCALE GENOMIC DNA]</scope>
    <source>
        <strain evidence="5">cv. Tatra</strain>
        <tissue evidence="4">Young leaves</tissue>
    </source>
</reference>
<keyword evidence="2" id="KW-0805">Transcription regulation</keyword>
<comment type="similarity">
    <text evidence="1">Belongs to the mTERF family.</text>
</comment>
<evidence type="ECO:0000313" key="5">
    <source>
        <dbReference type="Proteomes" id="UP000236291"/>
    </source>
</evidence>
<keyword evidence="2" id="KW-0804">Transcription</keyword>